<dbReference type="PROSITE" id="PS51767">
    <property type="entry name" value="PEPTIDASE_A1"/>
    <property type="match status" value="1"/>
</dbReference>
<evidence type="ECO:0000256" key="2">
    <source>
        <dbReference type="ARBA" id="ARBA00007447"/>
    </source>
</evidence>
<evidence type="ECO:0000256" key="9">
    <source>
        <dbReference type="SAM" id="SignalP"/>
    </source>
</evidence>
<keyword evidence="3" id="KW-0964">Secreted</keyword>
<evidence type="ECO:0000256" key="7">
    <source>
        <dbReference type="ARBA" id="ARBA00022801"/>
    </source>
</evidence>
<dbReference type="InterPro" id="IPR051708">
    <property type="entry name" value="Plant_Aspart_Prot_A1"/>
</dbReference>
<dbReference type="EMBL" id="CAUOFW020003448">
    <property type="protein sequence ID" value="CAK9160011.1"/>
    <property type="molecule type" value="Genomic_DNA"/>
</dbReference>
<dbReference type="CDD" id="cd05476">
    <property type="entry name" value="pepsin_A_like_plant"/>
    <property type="match status" value="1"/>
</dbReference>
<dbReference type="SUPFAM" id="SSF50630">
    <property type="entry name" value="Acid proteases"/>
    <property type="match status" value="1"/>
</dbReference>
<keyword evidence="12" id="KW-1185">Reference proteome</keyword>
<comment type="caution">
    <text evidence="11">The sequence shown here is derived from an EMBL/GenBank/DDBJ whole genome shotgun (WGS) entry which is preliminary data.</text>
</comment>
<feature type="chain" id="PRO_5044748633" description="Peptidase A1 domain-containing protein" evidence="9">
    <location>
        <begin position="28"/>
        <end position="433"/>
    </location>
</feature>
<keyword evidence="8" id="KW-0325">Glycoprotein</keyword>
<dbReference type="InterPro" id="IPR021109">
    <property type="entry name" value="Peptidase_aspartic_dom_sf"/>
</dbReference>
<protein>
    <recommendedName>
        <fullName evidence="10">Peptidase A1 domain-containing protein</fullName>
    </recommendedName>
</protein>
<sequence>MMVAMDYFLGLMILIFSLQPLSYIVEAKISGFSVELIHRDSKLSPFYNHSATPGELSSYDVLRSIARINHFRPSSVDGEKIESVIIPNGGNYLMKISIGNPPVESLAIADTGSDLVWIQCAPCDNCYPQDSPIFDPVKSSTYMDLPCDSSSCQALPRSQCGNTNNECQYRYRYGDRSYTIGVLSTDTFTFDSTNAQATAFPNSVFGCGHNNAGTFTRRGSGLVGLGGGPLSLISQLSAEIEQKFSYCLLPRTANSASKLKFGADAIISGEFVSTPISQPRDSSSNTFYYLTLQAVSIGSNSIPYNQMEGNIIIDSGTTFTMLESNFYSELEAAVKEIINLNTVQDPRGNFRLCYDSTSFSMAPETPIIFQFTGADITLKTINTFVVSDGITCLAIIPSNDLNIFGNIAQINFQVGYDLAKKQVSFAPADCTQY</sequence>
<organism evidence="11 12">
    <name type="scientific">Ilex paraguariensis</name>
    <name type="common">yerba mate</name>
    <dbReference type="NCBI Taxonomy" id="185542"/>
    <lineage>
        <taxon>Eukaryota</taxon>
        <taxon>Viridiplantae</taxon>
        <taxon>Streptophyta</taxon>
        <taxon>Embryophyta</taxon>
        <taxon>Tracheophyta</taxon>
        <taxon>Spermatophyta</taxon>
        <taxon>Magnoliopsida</taxon>
        <taxon>eudicotyledons</taxon>
        <taxon>Gunneridae</taxon>
        <taxon>Pentapetalae</taxon>
        <taxon>asterids</taxon>
        <taxon>campanulids</taxon>
        <taxon>Aquifoliales</taxon>
        <taxon>Aquifoliaceae</taxon>
        <taxon>Ilex</taxon>
    </lineage>
</organism>
<evidence type="ECO:0000256" key="4">
    <source>
        <dbReference type="ARBA" id="ARBA00022670"/>
    </source>
</evidence>
<name>A0ABC8SS18_9AQUA</name>
<keyword evidence="5 9" id="KW-0732">Signal</keyword>
<keyword evidence="4" id="KW-0645">Protease</keyword>
<dbReference type="PANTHER" id="PTHR47967">
    <property type="entry name" value="OS07G0603500 PROTEIN-RELATED"/>
    <property type="match status" value="1"/>
</dbReference>
<dbReference type="InterPro" id="IPR034161">
    <property type="entry name" value="Pepsin-like_plant"/>
</dbReference>
<dbReference type="GO" id="GO:0006508">
    <property type="term" value="P:proteolysis"/>
    <property type="evidence" value="ECO:0007669"/>
    <property type="project" value="UniProtKB-KW"/>
</dbReference>
<evidence type="ECO:0000313" key="11">
    <source>
        <dbReference type="EMBL" id="CAK9160011.1"/>
    </source>
</evidence>
<comment type="subcellular location">
    <subcellularLocation>
        <location evidence="1">Secreted</location>
    </subcellularLocation>
</comment>
<evidence type="ECO:0000313" key="12">
    <source>
        <dbReference type="Proteomes" id="UP001642360"/>
    </source>
</evidence>
<dbReference type="Gene3D" id="2.40.70.10">
    <property type="entry name" value="Acid Proteases"/>
    <property type="match status" value="2"/>
</dbReference>
<dbReference type="GO" id="GO:0005576">
    <property type="term" value="C:extracellular region"/>
    <property type="evidence" value="ECO:0007669"/>
    <property type="project" value="UniProtKB-SubCell"/>
</dbReference>
<dbReference type="Pfam" id="PF14543">
    <property type="entry name" value="TAXi_N"/>
    <property type="match status" value="1"/>
</dbReference>
<keyword evidence="6" id="KW-0064">Aspartyl protease</keyword>
<comment type="similarity">
    <text evidence="2">Belongs to the peptidase A1 family.</text>
</comment>
<gene>
    <name evidence="11" type="ORF">ILEXP_LOCUS28739</name>
</gene>
<dbReference type="AlphaFoldDB" id="A0ABC8SS18"/>
<evidence type="ECO:0000256" key="5">
    <source>
        <dbReference type="ARBA" id="ARBA00022729"/>
    </source>
</evidence>
<feature type="domain" description="Peptidase A1" evidence="10">
    <location>
        <begin position="92"/>
        <end position="426"/>
    </location>
</feature>
<reference evidence="11 12" key="1">
    <citation type="submission" date="2024-02" db="EMBL/GenBank/DDBJ databases">
        <authorList>
            <person name="Vignale AGUSTIN F."/>
            <person name="Sosa J E."/>
            <person name="Modenutti C."/>
        </authorList>
    </citation>
    <scope>NUCLEOTIDE SEQUENCE [LARGE SCALE GENOMIC DNA]</scope>
</reference>
<evidence type="ECO:0000259" key="10">
    <source>
        <dbReference type="PROSITE" id="PS51767"/>
    </source>
</evidence>
<dbReference type="InterPro" id="IPR032861">
    <property type="entry name" value="TAXi_N"/>
</dbReference>
<dbReference type="GO" id="GO:0004190">
    <property type="term" value="F:aspartic-type endopeptidase activity"/>
    <property type="evidence" value="ECO:0007669"/>
    <property type="project" value="UniProtKB-KW"/>
</dbReference>
<dbReference type="FunFam" id="2.40.70.10:FF:000016">
    <property type="entry name" value="Probable aspartic protease At2g35615"/>
    <property type="match status" value="1"/>
</dbReference>
<evidence type="ECO:0000256" key="8">
    <source>
        <dbReference type="ARBA" id="ARBA00023180"/>
    </source>
</evidence>
<dbReference type="FunFam" id="2.40.70.10:FF:000050">
    <property type="entry name" value="Aspartic proteinase CDR1"/>
    <property type="match status" value="1"/>
</dbReference>
<keyword evidence="7" id="KW-0378">Hydrolase</keyword>
<proteinExistence type="inferred from homology"/>
<feature type="signal peptide" evidence="9">
    <location>
        <begin position="1"/>
        <end position="27"/>
    </location>
</feature>
<dbReference type="PANTHER" id="PTHR47967:SF138">
    <property type="entry name" value="ASPARTIC PROTEINASE CDR1-LIKE"/>
    <property type="match status" value="1"/>
</dbReference>
<accession>A0ABC8SS18</accession>
<dbReference type="Proteomes" id="UP001642360">
    <property type="component" value="Unassembled WGS sequence"/>
</dbReference>
<evidence type="ECO:0000256" key="6">
    <source>
        <dbReference type="ARBA" id="ARBA00022750"/>
    </source>
</evidence>
<evidence type="ECO:0000256" key="3">
    <source>
        <dbReference type="ARBA" id="ARBA00022525"/>
    </source>
</evidence>
<dbReference type="InterPro" id="IPR033121">
    <property type="entry name" value="PEPTIDASE_A1"/>
</dbReference>
<evidence type="ECO:0000256" key="1">
    <source>
        <dbReference type="ARBA" id="ARBA00004613"/>
    </source>
</evidence>
<dbReference type="Pfam" id="PF14541">
    <property type="entry name" value="TAXi_C"/>
    <property type="match status" value="1"/>
</dbReference>
<dbReference type="InterPro" id="IPR032799">
    <property type="entry name" value="TAXi_C"/>
</dbReference>